<dbReference type="InterPro" id="IPR000889">
    <property type="entry name" value="Glutathione_peroxidase"/>
</dbReference>
<dbReference type="GO" id="GO:0004601">
    <property type="term" value="F:peroxidase activity"/>
    <property type="evidence" value="ECO:0007669"/>
    <property type="project" value="UniProtKB-KW"/>
</dbReference>
<name>A0A5J4L743_9ACTN</name>
<feature type="active site" evidence="4">
    <location>
        <position position="37"/>
    </location>
</feature>
<dbReference type="FunFam" id="3.40.30.10:FF:000010">
    <property type="entry name" value="Glutathione peroxidase"/>
    <property type="match status" value="1"/>
</dbReference>
<evidence type="ECO:0000313" key="7">
    <source>
        <dbReference type="Proteomes" id="UP000325598"/>
    </source>
</evidence>
<keyword evidence="7" id="KW-1185">Reference proteome</keyword>
<dbReference type="Pfam" id="PF00255">
    <property type="entry name" value="GSHPx"/>
    <property type="match status" value="1"/>
</dbReference>
<keyword evidence="3 5" id="KW-0560">Oxidoreductase</keyword>
<comment type="similarity">
    <text evidence="1 5">Belongs to the glutathione peroxidase family.</text>
</comment>
<sequence>MPVSLYDIPLRTLTGEPASLADYRGRALLVVNVASRCGLTPQYSGLERLQQRYGDRGFSVLGFPSNQFAGQEPGTAEEIAAFCSASYGVSFPLFEKTDVNGEDRHPLYAALTGTEDAEGAAGDVQWNFEKFLIDAQGQVAGRFRPRTEPEATELITAIEAALPA</sequence>
<evidence type="ECO:0000313" key="6">
    <source>
        <dbReference type="EMBL" id="GES30187.1"/>
    </source>
</evidence>
<dbReference type="SUPFAM" id="SSF52833">
    <property type="entry name" value="Thioredoxin-like"/>
    <property type="match status" value="1"/>
</dbReference>
<keyword evidence="2 5" id="KW-0575">Peroxidase</keyword>
<dbReference type="PANTHER" id="PTHR11592">
    <property type="entry name" value="GLUTATHIONE PEROXIDASE"/>
    <property type="match status" value="1"/>
</dbReference>
<dbReference type="InterPro" id="IPR029760">
    <property type="entry name" value="GPX_CS"/>
</dbReference>
<dbReference type="InterPro" id="IPR029759">
    <property type="entry name" value="GPX_AS"/>
</dbReference>
<accession>A0A5J4L743</accession>
<evidence type="ECO:0000256" key="3">
    <source>
        <dbReference type="ARBA" id="ARBA00023002"/>
    </source>
</evidence>
<evidence type="ECO:0000256" key="2">
    <source>
        <dbReference type="ARBA" id="ARBA00022559"/>
    </source>
</evidence>
<evidence type="ECO:0000256" key="5">
    <source>
        <dbReference type="RuleBase" id="RU000499"/>
    </source>
</evidence>
<dbReference type="Gene3D" id="3.40.30.10">
    <property type="entry name" value="Glutaredoxin"/>
    <property type="match status" value="1"/>
</dbReference>
<evidence type="ECO:0000256" key="1">
    <source>
        <dbReference type="ARBA" id="ARBA00006926"/>
    </source>
</evidence>
<evidence type="ECO:0000256" key="4">
    <source>
        <dbReference type="PIRSR" id="PIRSR000303-1"/>
    </source>
</evidence>
<proteinExistence type="inferred from homology"/>
<protein>
    <recommendedName>
        <fullName evidence="5">Glutathione peroxidase</fullName>
    </recommendedName>
</protein>
<gene>
    <name evidence="6" type="ORF">San01_26740</name>
</gene>
<dbReference type="PANTHER" id="PTHR11592:SF40">
    <property type="entry name" value="THIOREDOXIN_GLUTATHIONE PEROXIDASE BTUE"/>
    <property type="match status" value="1"/>
</dbReference>
<dbReference type="PROSITE" id="PS00763">
    <property type="entry name" value="GLUTATHIONE_PEROXID_2"/>
    <property type="match status" value="1"/>
</dbReference>
<reference evidence="6 7" key="1">
    <citation type="submission" date="2019-10" db="EMBL/GenBank/DDBJ databases">
        <title>Whole genome shotgun sequence of Streptomyces angustmyceticus NBRC 3934.</title>
        <authorList>
            <person name="Hosoyama A."/>
            <person name="Ichikawa N."/>
            <person name="Kimura A."/>
            <person name="Kitahashi Y."/>
            <person name="Komaki H."/>
            <person name="Uohara A."/>
        </authorList>
    </citation>
    <scope>NUCLEOTIDE SEQUENCE [LARGE SCALE GENOMIC DNA]</scope>
    <source>
        <strain evidence="6 7">NBRC 3934</strain>
    </source>
</reference>
<dbReference type="PROSITE" id="PS51355">
    <property type="entry name" value="GLUTATHIONE_PEROXID_3"/>
    <property type="match status" value="1"/>
</dbReference>
<comment type="caution">
    <text evidence="6">The sequence shown here is derived from an EMBL/GenBank/DDBJ whole genome shotgun (WGS) entry which is preliminary data.</text>
</comment>
<dbReference type="PRINTS" id="PR01011">
    <property type="entry name" value="GLUTPROXDASE"/>
</dbReference>
<dbReference type="PROSITE" id="PS00460">
    <property type="entry name" value="GLUTATHIONE_PEROXID_1"/>
    <property type="match status" value="1"/>
</dbReference>
<dbReference type="GO" id="GO:0034599">
    <property type="term" value="P:cellular response to oxidative stress"/>
    <property type="evidence" value="ECO:0007669"/>
    <property type="project" value="TreeGrafter"/>
</dbReference>
<dbReference type="PIRSF" id="PIRSF000303">
    <property type="entry name" value="Glutathion_perox"/>
    <property type="match status" value="1"/>
</dbReference>
<dbReference type="Proteomes" id="UP000325598">
    <property type="component" value="Unassembled WGS sequence"/>
</dbReference>
<dbReference type="EMBL" id="BLAG01000007">
    <property type="protein sequence ID" value="GES30187.1"/>
    <property type="molecule type" value="Genomic_DNA"/>
</dbReference>
<dbReference type="InterPro" id="IPR036249">
    <property type="entry name" value="Thioredoxin-like_sf"/>
</dbReference>
<organism evidence="6 7">
    <name type="scientific">Streptomyces angustmyceticus</name>
    <dbReference type="NCBI Taxonomy" id="285578"/>
    <lineage>
        <taxon>Bacteria</taxon>
        <taxon>Bacillati</taxon>
        <taxon>Actinomycetota</taxon>
        <taxon>Actinomycetes</taxon>
        <taxon>Kitasatosporales</taxon>
        <taxon>Streptomycetaceae</taxon>
        <taxon>Streptomyces</taxon>
    </lineage>
</organism>
<dbReference type="CDD" id="cd00340">
    <property type="entry name" value="GSH_Peroxidase"/>
    <property type="match status" value="1"/>
</dbReference>
<dbReference type="AlphaFoldDB" id="A0A5J4L743"/>